<dbReference type="RefSeq" id="WP_059351091.1">
    <property type="nucleotide sequence ID" value="NZ_LDYG01000028.1"/>
</dbReference>
<dbReference type="OrthoDB" id="2080803at2"/>
<keyword evidence="1" id="KW-0802">TPR repeat</keyword>
<dbReference type="InterPro" id="IPR011990">
    <property type="entry name" value="TPR-like_helical_dom_sf"/>
</dbReference>
<dbReference type="SMART" id="SM00028">
    <property type="entry name" value="TPR"/>
    <property type="match status" value="8"/>
</dbReference>
<keyword evidence="3" id="KW-1185">Reference proteome</keyword>
<evidence type="ECO:0000313" key="3">
    <source>
        <dbReference type="Proteomes" id="UP000074108"/>
    </source>
</evidence>
<dbReference type="AlphaFoldDB" id="A0A147K8N1"/>
<feature type="repeat" description="TPR" evidence="1">
    <location>
        <begin position="134"/>
        <end position="167"/>
    </location>
</feature>
<feature type="repeat" description="TPR" evidence="1">
    <location>
        <begin position="205"/>
        <end position="238"/>
    </location>
</feature>
<sequence length="418" mass="48476">MNLGNEMIKTLHNGELDKAKILFKRVQKEGSDQDKFDLAEDLYDLGFVEESSILIDELLELYPGEGELLVMKAEILVEMDQEEKAIELLSTVHEQDPNFPRSLLLLADLYQMQGLYEVSERKLLEAKEKAKDEVIIDFALGELYLEQGKFREAIKTYHYILNEKKEEKIAGVSIHQRIAETLSTSGAFEEALPHYRKAVKEQFEANTIFGYGFTALQAGQHQTAIQQFEDLLSLDPEYYSVYLLLGQAYELDERLEEALETGIKGCKQDSYNKDLLFFTGKIALKLKDDSNAEKYLREALAVDPEFIEAAFVLNRLLLSQEDYNGALEILHQFQDIEDPRFIWDEAKANNGIEKYEEALNAYHRAYIYFKEDQDFLKEYAYFLIEDGKRTEAKPIVMRLRELDPTNEEWQDMLVSLEE</sequence>
<organism evidence="2 3">
    <name type="scientific">Bacillus coahuilensis p1.1.43</name>
    <dbReference type="NCBI Taxonomy" id="1150625"/>
    <lineage>
        <taxon>Bacteria</taxon>
        <taxon>Bacillati</taxon>
        <taxon>Bacillota</taxon>
        <taxon>Bacilli</taxon>
        <taxon>Bacillales</taxon>
        <taxon>Bacillaceae</taxon>
        <taxon>Bacillus</taxon>
    </lineage>
</organism>
<dbReference type="Proteomes" id="UP000074108">
    <property type="component" value="Unassembled WGS sequence"/>
</dbReference>
<name>A0A147K8N1_9BACI</name>
<dbReference type="PANTHER" id="PTHR12558:SF13">
    <property type="entry name" value="CELL DIVISION CYCLE PROTEIN 27 HOMOLOG"/>
    <property type="match status" value="1"/>
</dbReference>
<reference evidence="2 3" key="1">
    <citation type="journal article" date="2016" name="Front. Microbiol.">
        <title>Microevolution Analysis of Bacillus coahuilensis Unveils Differences in Phosphorus Acquisition Strategies and Their Regulation.</title>
        <authorList>
            <person name="Gomez-Lunar Z."/>
            <person name="Hernandez-Gonzalez I."/>
            <person name="Rodriguez-Torres M.D."/>
            <person name="Souza V."/>
            <person name="Olmedo-Alvarez G."/>
        </authorList>
    </citation>
    <scope>NUCLEOTIDE SEQUENCE [LARGE SCALE GENOMIC DNA]</scope>
    <source>
        <strain evidence="3">p1.1.43</strain>
    </source>
</reference>
<dbReference type="SUPFAM" id="SSF48452">
    <property type="entry name" value="TPR-like"/>
    <property type="match status" value="2"/>
</dbReference>
<evidence type="ECO:0008006" key="4">
    <source>
        <dbReference type="Google" id="ProtNLM"/>
    </source>
</evidence>
<feature type="repeat" description="TPR" evidence="1">
    <location>
        <begin position="273"/>
        <end position="306"/>
    </location>
</feature>
<proteinExistence type="predicted"/>
<dbReference type="Pfam" id="PF14559">
    <property type="entry name" value="TPR_19"/>
    <property type="match status" value="3"/>
</dbReference>
<gene>
    <name evidence="2" type="ORF">Q75_08580</name>
</gene>
<dbReference type="STRING" id="1150625.Q75_08580"/>
<evidence type="ECO:0000256" key="1">
    <source>
        <dbReference type="PROSITE-ProRule" id="PRU00339"/>
    </source>
</evidence>
<dbReference type="PANTHER" id="PTHR12558">
    <property type="entry name" value="CELL DIVISION CYCLE 16,23,27"/>
    <property type="match status" value="1"/>
</dbReference>
<protein>
    <recommendedName>
        <fullName evidence="4">Tetratricopeptide repeat protein</fullName>
    </recommendedName>
</protein>
<comment type="caution">
    <text evidence="2">The sequence shown here is derived from an EMBL/GenBank/DDBJ whole genome shotgun (WGS) entry which is preliminary data.</text>
</comment>
<dbReference type="PATRIC" id="fig|1150625.3.peg.1817"/>
<dbReference type="PROSITE" id="PS50005">
    <property type="entry name" value="TPR"/>
    <property type="match status" value="3"/>
</dbReference>
<accession>A0A147K8N1</accession>
<dbReference type="Pfam" id="PF13176">
    <property type="entry name" value="TPR_7"/>
    <property type="match status" value="1"/>
</dbReference>
<dbReference type="InterPro" id="IPR019734">
    <property type="entry name" value="TPR_rpt"/>
</dbReference>
<dbReference type="Pfam" id="PF13181">
    <property type="entry name" value="TPR_8"/>
    <property type="match status" value="1"/>
</dbReference>
<dbReference type="EMBL" id="LDYG01000028">
    <property type="protein sequence ID" value="KUP06566.1"/>
    <property type="molecule type" value="Genomic_DNA"/>
</dbReference>
<evidence type="ECO:0000313" key="2">
    <source>
        <dbReference type="EMBL" id="KUP06566.1"/>
    </source>
</evidence>
<dbReference type="Gene3D" id="1.25.40.10">
    <property type="entry name" value="Tetratricopeptide repeat domain"/>
    <property type="match status" value="2"/>
</dbReference>